<comment type="caution">
    <text evidence="2">The sequence shown here is derived from an EMBL/GenBank/DDBJ whole genome shotgun (WGS) entry which is preliminary data.</text>
</comment>
<evidence type="ECO:0000313" key="3">
    <source>
        <dbReference type="Proteomes" id="UP000537130"/>
    </source>
</evidence>
<keyword evidence="3" id="KW-1185">Reference proteome</keyword>
<name>A0A7W4Z5T2_9GAMM</name>
<keyword evidence="1" id="KW-0472">Membrane</keyword>
<dbReference type="InterPro" id="IPR012902">
    <property type="entry name" value="N_methyl_site"/>
</dbReference>
<proteinExistence type="predicted"/>
<keyword evidence="1" id="KW-1133">Transmembrane helix</keyword>
<evidence type="ECO:0000256" key="1">
    <source>
        <dbReference type="SAM" id="Phobius"/>
    </source>
</evidence>
<feature type="transmembrane region" description="Helical" evidence="1">
    <location>
        <begin position="12"/>
        <end position="37"/>
    </location>
</feature>
<keyword evidence="1" id="KW-0812">Transmembrane</keyword>
<dbReference type="InterPro" id="IPR032092">
    <property type="entry name" value="PilW"/>
</dbReference>
<dbReference type="RefSeq" id="WP_183410288.1">
    <property type="nucleotide sequence ID" value="NZ_JACHWY010000002.1"/>
</dbReference>
<dbReference type="Pfam" id="PF07963">
    <property type="entry name" value="N_methyl"/>
    <property type="match status" value="1"/>
</dbReference>
<dbReference type="EMBL" id="JACHWY010000002">
    <property type="protein sequence ID" value="MBB3047508.1"/>
    <property type="molecule type" value="Genomic_DNA"/>
</dbReference>
<reference evidence="2 3" key="1">
    <citation type="submission" date="2020-08" db="EMBL/GenBank/DDBJ databases">
        <title>Genomic Encyclopedia of Type Strains, Phase III (KMG-III): the genomes of soil and plant-associated and newly described type strains.</title>
        <authorList>
            <person name="Whitman W."/>
        </authorList>
    </citation>
    <scope>NUCLEOTIDE SEQUENCE [LARGE SCALE GENOMIC DNA]</scope>
    <source>
        <strain evidence="2 3">CECT 8654</strain>
    </source>
</reference>
<sequence>MSKHKLVAKQRGLTLLEIMIALTLGAFMLVGIISLMASVSATRTELNRSSELSENGRYAIQILTDEISLAGYFGPYFNASVDRTSPDPCEDGTTLANLGISLLDSDGDTLAPELPTAVEGFGYSASAATPSCFSTTDANIVTNGEVLVVRRVNANSVAQASAVDGDPYLQISSCDTDADAFRFGTVKANFTLNDDDCNTAQVWPYRVSSFFVSNCDECDPSDNIPTLKVAEYVDGEFEISSLVEGIQDIHFEYGIDLDNNGAPDCYVPDPRVDNLTTVGCPAAGSASDTENFSNVVSVAVSVLVRSVTSFPGWNDDKTYDLGEAARVGPFNDAFKRRVFRSVVLIQNVSGVRES</sequence>
<dbReference type="PROSITE" id="PS00409">
    <property type="entry name" value="PROKAR_NTER_METHYL"/>
    <property type="match status" value="1"/>
</dbReference>
<dbReference type="AlphaFoldDB" id="A0A7W4Z5T2"/>
<gene>
    <name evidence="2" type="ORF">FHR99_001774</name>
</gene>
<organism evidence="2 3">
    <name type="scientific">Litorivivens lipolytica</name>
    <dbReference type="NCBI Taxonomy" id="1524264"/>
    <lineage>
        <taxon>Bacteria</taxon>
        <taxon>Pseudomonadati</taxon>
        <taxon>Pseudomonadota</taxon>
        <taxon>Gammaproteobacteria</taxon>
        <taxon>Litorivivens</taxon>
    </lineage>
</organism>
<accession>A0A7W4Z5T2</accession>
<evidence type="ECO:0000313" key="2">
    <source>
        <dbReference type="EMBL" id="MBB3047508.1"/>
    </source>
</evidence>
<dbReference type="Proteomes" id="UP000537130">
    <property type="component" value="Unassembled WGS sequence"/>
</dbReference>
<protein>
    <submittedName>
        <fullName evidence="2">Type IV pilus assembly protein PilW</fullName>
    </submittedName>
</protein>
<dbReference type="Pfam" id="PF16074">
    <property type="entry name" value="PilW"/>
    <property type="match status" value="1"/>
</dbReference>
<dbReference type="GO" id="GO:0043683">
    <property type="term" value="P:type IV pilus assembly"/>
    <property type="evidence" value="ECO:0007669"/>
    <property type="project" value="InterPro"/>
</dbReference>